<reference evidence="6 7" key="1">
    <citation type="submission" date="2018-02" db="EMBL/GenBank/DDBJ databases">
        <title>8 Nocardia nova and 1 Nocardia cyriacigeorgica strain used for evolution to TMP-SMX.</title>
        <authorList>
            <person name="Mehta H."/>
            <person name="Weng J."/>
            <person name="Shamoo Y."/>
        </authorList>
    </citation>
    <scope>NUCLEOTIDE SEQUENCE [LARGE SCALE GENOMIC DNA]</scope>
    <source>
        <strain evidence="6 7">MDA3139</strain>
    </source>
</reference>
<dbReference type="Gene3D" id="3.30.1490.20">
    <property type="entry name" value="ATP-grasp fold, A domain"/>
    <property type="match status" value="1"/>
</dbReference>
<evidence type="ECO:0000256" key="3">
    <source>
        <dbReference type="ARBA" id="ARBA00022840"/>
    </source>
</evidence>
<sequence length="423" mass="46849">MHRRGRWSAMTRRVLVLGHSTGLIEALARINSDVPQVFLLVEPSVLKAHPGEFDHPIVNEIRTARFVFSDEAVEVGAAWHAEVGFDAVLPGKEHAVRAAAAIADKLGMGYPGANAVRACTDKLIFRQLVEDAGFPTPQFRAVDTIAEVGEFFDAVEGRPIVLKPRNRNGSLGVRYIDDRDDIPVAWDQSMQTDEGTHKPLDRPLNWTYLVEEYRIGPEFSVEVLVQAGQIVFVNVTGKTVGDLPWFPEMAHQVPAVVPSPLHALLSGSARRLVRALEVRDGLLHSEWRVQGERAYPIECAVRFPGDRIPWLIELAYGVNLADAWLRCLVHTQLPIDPVAERFAAIRFLRAAPGVVTGVRGLEEFCAAHRPLEVSAPQPGDLLSEARDSHSRPGFVVFDARTLEELKAATADFDAMVRVETRRP</sequence>
<gene>
    <name evidence="6" type="ORF">C5E45_15235</name>
</gene>
<feature type="domain" description="ATP-grasp" evidence="5">
    <location>
        <begin position="126"/>
        <end position="329"/>
    </location>
</feature>
<dbReference type="SUPFAM" id="SSF56059">
    <property type="entry name" value="Glutathione synthetase ATP-binding domain-like"/>
    <property type="match status" value="1"/>
</dbReference>
<dbReference type="AlphaFoldDB" id="A0A2S6AQJ2"/>
<dbReference type="Pfam" id="PF13535">
    <property type="entry name" value="ATP-grasp_4"/>
    <property type="match status" value="1"/>
</dbReference>
<evidence type="ECO:0000259" key="5">
    <source>
        <dbReference type="PROSITE" id="PS50975"/>
    </source>
</evidence>
<dbReference type="PROSITE" id="PS50975">
    <property type="entry name" value="ATP_GRASP"/>
    <property type="match status" value="1"/>
</dbReference>
<dbReference type="GO" id="GO:0005524">
    <property type="term" value="F:ATP binding"/>
    <property type="evidence" value="ECO:0007669"/>
    <property type="project" value="UniProtKB-UniRule"/>
</dbReference>
<keyword evidence="2 4" id="KW-0547">Nucleotide-binding</keyword>
<organism evidence="6 7">
    <name type="scientific">Nocardia nova</name>
    <dbReference type="NCBI Taxonomy" id="37330"/>
    <lineage>
        <taxon>Bacteria</taxon>
        <taxon>Bacillati</taxon>
        <taxon>Actinomycetota</taxon>
        <taxon>Actinomycetes</taxon>
        <taxon>Mycobacteriales</taxon>
        <taxon>Nocardiaceae</taxon>
        <taxon>Nocardia</taxon>
    </lineage>
</organism>
<dbReference type="InterPro" id="IPR011761">
    <property type="entry name" value="ATP-grasp"/>
</dbReference>
<accession>A0A2S6AQJ2</accession>
<keyword evidence="1" id="KW-0436">Ligase</keyword>
<evidence type="ECO:0000256" key="1">
    <source>
        <dbReference type="ARBA" id="ARBA00022598"/>
    </source>
</evidence>
<proteinExistence type="predicted"/>
<dbReference type="GO" id="GO:0046872">
    <property type="term" value="F:metal ion binding"/>
    <property type="evidence" value="ECO:0007669"/>
    <property type="project" value="InterPro"/>
</dbReference>
<dbReference type="Proteomes" id="UP000239874">
    <property type="component" value="Unassembled WGS sequence"/>
</dbReference>
<name>A0A2S6AQJ2_9NOCA</name>
<evidence type="ECO:0000313" key="6">
    <source>
        <dbReference type="EMBL" id="PPJ37469.1"/>
    </source>
</evidence>
<dbReference type="InterPro" id="IPR052032">
    <property type="entry name" value="ATP-dep_AA_Ligase"/>
</dbReference>
<comment type="caution">
    <text evidence="6">The sequence shown here is derived from an EMBL/GenBank/DDBJ whole genome shotgun (WGS) entry which is preliminary data.</text>
</comment>
<dbReference type="InterPro" id="IPR013815">
    <property type="entry name" value="ATP_grasp_subdomain_1"/>
</dbReference>
<evidence type="ECO:0000313" key="7">
    <source>
        <dbReference type="Proteomes" id="UP000239874"/>
    </source>
</evidence>
<dbReference type="InterPro" id="IPR040570">
    <property type="entry name" value="LAL_C2"/>
</dbReference>
<keyword evidence="3 4" id="KW-0067">ATP-binding</keyword>
<dbReference type="Gene3D" id="3.30.470.20">
    <property type="entry name" value="ATP-grasp fold, B domain"/>
    <property type="match status" value="1"/>
</dbReference>
<dbReference type="PANTHER" id="PTHR43585">
    <property type="entry name" value="FUMIPYRROLE BIOSYNTHESIS PROTEIN C"/>
    <property type="match status" value="1"/>
</dbReference>
<dbReference type="Pfam" id="PF18603">
    <property type="entry name" value="LAL_C2"/>
    <property type="match status" value="1"/>
</dbReference>
<dbReference type="PANTHER" id="PTHR43585:SF2">
    <property type="entry name" value="ATP-GRASP ENZYME FSQD"/>
    <property type="match status" value="1"/>
</dbReference>
<dbReference type="EMBL" id="PSZC01000009">
    <property type="protein sequence ID" value="PPJ37469.1"/>
    <property type="molecule type" value="Genomic_DNA"/>
</dbReference>
<dbReference type="GO" id="GO:0016874">
    <property type="term" value="F:ligase activity"/>
    <property type="evidence" value="ECO:0007669"/>
    <property type="project" value="UniProtKB-KW"/>
</dbReference>
<dbReference type="Gene3D" id="3.40.50.20">
    <property type="match status" value="1"/>
</dbReference>
<evidence type="ECO:0000256" key="2">
    <source>
        <dbReference type="ARBA" id="ARBA00022741"/>
    </source>
</evidence>
<protein>
    <recommendedName>
        <fullName evidence="5">ATP-grasp domain-containing protein</fullName>
    </recommendedName>
</protein>
<evidence type="ECO:0000256" key="4">
    <source>
        <dbReference type="PROSITE-ProRule" id="PRU00409"/>
    </source>
</evidence>